<keyword evidence="1" id="KW-0472">Membrane</keyword>
<feature type="transmembrane region" description="Helical" evidence="1">
    <location>
        <begin position="113"/>
        <end position="139"/>
    </location>
</feature>
<feature type="transmembrane region" description="Helical" evidence="1">
    <location>
        <begin position="51"/>
        <end position="73"/>
    </location>
</feature>
<proteinExistence type="predicted"/>
<feature type="transmembrane region" description="Helical" evidence="1">
    <location>
        <begin position="12"/>
        <end position="30"/>
    </location>
</feature>
<organism evidence="2 3">
    <name type="scientific">Pediococcus claussenii (strain ATCC BAA-344 / DSM 14800 / JCM 18046 / KCTC 3811 / LMG 21948 / P06)</name>
    <dbReference type="NCBI Taxonomy" id="701521"/>
    <lineage>
        <taxon>Bacteria</taxon>
        <taxon>Bacillati</taxon>
        <taxon>Bacillota</taxon>
        <taxon>Bacilli</taxon>
        <taxon>Lactobacillales</taxon>
        <taxon>Lactobacillaceae</taxon>
        <taxon>Pediococcus</taxon>
    </lineage>
</organism>
<dbReference type="EMBL" id="CP003137">
    <property type="protein sequence ID" value="AEV95825.1"/>
    <property type="molecule type" value="Genomic_DNA"/>
</dbReference>
<sequence>MQVKYRIKGIRAITYTALFAAIIFIGISVLRIPIPALVGRPFVHFGNSLTVLAILILGGRLGAIAGAIGLGGFDLLNGYAATSWLTVLEVIIMALVVSGMVHFFHDNDRTGNVIIISVVAGITKVFTSYFSSLITALMYGTTFKAAVVASFLSLPATVINSISTVIIVPILYFAVKDIVYRSIR</sequence>
<evidence type="ECO:0000313" key="2">
    <source>
        <dbReference type="EMBL" id="AEV95825.1"/>
    </source>
</evidence>
<dbReference type="InterPro" id="IPR009825">
    <property type="entry name" value="ECF_substrate-spec-like"/>
</dbReference>
<gene>
    <name evidence="2" type="ordered locus">PECL_1607</name>
</gene>
<dbReference type="RefSeq" id="WP_014216019.1">
    <property type="nucleotide sequence ID" value="NC_016605.1"/>
</dbReference>
<dbReference type="AlphaFoldDB" id="G8PAV7"/>
<evidence type="ECO:0008006" key="4">
    <source>
        <dbReference type="Google" id="ProtNLM"/>
    </source>
</evidence>
<dbReference type="HOGENOM" id="CLU_084705_2_1_9"/>
<keyword evidence="1" id="KW-0812">Transmembrane</keyword>
<keyword evidence="3" id="KW-1185">Reference proteome</keyword>
<dbReference type="KEGG" id="pce:PECL_1607"/>
<protein>
    <recommendedName>
        <fullName evidence="4">ECF-type riboflavin transporter, S component family protein</fullName>
    </recommendedName>
</protein>
<dbReference type="Proteomes" id="UP000005444">
    <property type="component" value="Chromosome"/>
</dbReference>
<reference evidence="2 3" key="1">
    <citation type="journal article" date="2012" name="J. Bacteriol.">
        <title>Complete Genome Sequence of the Beer Spoilage Organism Pediococcus claussenii ATCC BAA-344T.</title>
        <authorList>
            <person name="Pittet V."/>
            <person name="Abegunde T."/>
            <person name="Marfleet T."/>
            <person name="Haakensen M."/>
            <person name="Morrow K."/>
            <person name="Jayaprakash T."/>
            <person name="Schroeder K."/>
            <person name="Trost B."/>
            <person name="Byrns S."/>
            <person name="Bergsveinson J."/>
            <person name="Kusalik A."/>
            <person name="Ziola B."/>
        </authorList>
    </citation>
    <scope>NUCLEOTIDE SEQUENCE [LARGE SCALE GENOMIC DNA]</scope>
    <source>
        <strain evidence="2 3">ATCC BAA-344</strain>
    </source>
</reference>
<dbReference type="Pfam" id="PF07155">
    <property type="entry name" value="ECF-ribofla_trS"/>
    <property type="match status" value="1"/>
</dbReference>
<dbReference type="GO" id="GO:0016020">
    <property type="term" value="C:membrane"/>
    <property type="evidence" value="ECO:0007669"/>
    <property type="project" value="InterPro"/>
</dbReference>
<feature type="transmembrane region" description="Helical" evidence="1">
    <location>
        <begin position="151"/>
        <end position="175"/>
    </location>
</feature>
<dbReference type="STRING" id="701521.PECL_1607"/>
<feature type="transmembrane region" description="Helical" evidence="1">
    <location>
        <begin position="79"/>
        <end position="101"/>
    </location>
</feature>
<evidence type="ECO:0000256" key="1">
    <source>
        <dbReference type="SAM" id="Phobius"/>
    </source>
</evidence>
<name>G8PAV7_PEDCP</name>
<keyword evidence="1" id="KW-1133">Transmembrane helix</keyword>
<dbReference type="eggNOG" id="COG4720">
    <property type="taxonomic scope" value="Bacteria"/>
</dbReference>
<evidence type="ECO:0000313" key="3">
    <source>
        <dbReference type="Proteomes" id="UP000005444"/>
    </source>
</evidence>
<accession>G8PAV7</accession>
<dbReference type="Gene3D" id="1.10.1760.20">
    <property type="match status" value="1"/>
</dbReference>
<dbReference type="PATRIC" id="fig|701521.8.peg.1507"/>